<proteinExistence type="predicted"/>
<evidence type="ECO:0000256" key="1">
    <source>
        <dbReference type="ARBA" id="ARBA00004127"/>
    </source>
</evidence>
<dbReference type="GO" id="GO:0006874">
    <property type="term" value="P:intracellular calcium ion homeostasis"/>
    <property type="evidence" value="ECO:0007669"/>
    <property type="project" value="TreeGrafter"/>
</dbReference>
<organism evidence="3 4">
    <name type="scientific">Paxillus rubicundulus Ve08.2h10</name>
    <dbReference type="NCBI Taxonomy" id="930991"/>
    <lineage>
        <taxon>Eukaryota</taxon>
        <taxon>Fungi</taxon>
        <taxon>Dikarya</taxon>
        <taxon>Basidiomycota</taxon>
        <taxon>Agaricomycotina</taxon>
        <taxon>Agaricomycetes</taxon>
        <taxon>Agaricomycetidae</taxon>
        <taxon>Boletales</taxon>
        <taxon>Paxilineae</taxon>
        <taxon>Paxillaceae</taxon>
        <taxon>Paxillus</taxon>
    </lineage>
</organism>
<dbReference type="InterPro" id="IPR036412">
    <property type="entry name" value="HAD-like_sf"/>
</dbReference>
<reference evidence="3 4" key="1">
    <citation type="submission" date="2014-04" db="EMBL/GenBank/DDBJ databases">
        <authorList>
            <consortium name="DOE Joint Genome Institute"/>
            <person name="Kuo A."/>
            <person name="Kohler A."/>
            <person name="Jargeat P."/>
            <person name="Nagy L.G."/>
            <person name="Floudas D."/>
            <person name="Copeland A."/>
            <person name="Barry K.W."/>
            <person name="Cichocki N."/>
            <person name="Veneault-Fourrey C."/>
            <person name="LaButti K."/>
            <person name="Lindquist E.A."/>
            <person name="Lipzen A."/>
            <person name="Lundell T."/>
            <person name="Morin E."/>
            <person name="Murat C."/>
            <person name="Sun H."/>
            <person name="Tunlid A."/>
            <person name="Henrissat B."/>
            <person name="Grigoriev I.V."/>
            <person name="Hibbett D.S."/>
            <person name="Martin F."/>
            <person name="Nordberg H.P."/>
            <person name="Cantor M.N."/>
            <person name="Hua S.X."/>
        </authorList>
    </citation>
    <scope>NUCLEOTIDE SEQUENCE [LARGE SCALE GENOMIC DNA]</scope>
    <source>
        <strain evidence="3 4">Ve08.2h10</strain>
    </source>
</reference>
<dbReference type="EMBL" id="KN826574">
    <property type="protein sequence ID" value="KIK78484.1"/>
    <property type="molecule type" value="Genomic_DNA"/>
</dbReference>
<dbReference type="Pfam" id="PF13246">
    <property type="entry name" value="Cation_ATPase"/>
    <property type="match status" value="1"/>
</dbReference>
<dbReference type="HOGENOM" id="CLU_1283627_0_0_1"/>
<evidence type="ECO:0000313" key="4">
    <source>
        <dbReference type="Proteomes" id="UP000054538"/>
    </source>
</evidence>
<dbReference type="AlphaFoldDB" id="A0A0D0DCV4"/>
<dbReference type="OrthoDB" id="3352408at2759"/>
<evidence type="ECO:0000313" key="3">
    <source>
        <dbReference type="EMBL" id="KIK78484.1"/>
    </source>
</evidence>
<protein>
    <submittedName>
        <fullName evidence="3">Unplaced genomic scaffold scaffold_1752, whole genome shotgun sequence</fullName>
    </submittedName>
</protein>
<name>A0A0D0DCV4_9AGAM</name>
<dbReference type="PANTHER" id="PTHR24093:SF369">
    <property type="entry name" value="CALCIUM-TRANSPORTING ATPASE"/>
    <property type="match status" value="1"/>
</dbReference>
<dbReference type="GO" id="GO:0000166">
    <property type="term" value="F:nucleotide binding"/>
    <property type="evidence" value="ECO:0007669"/>
    <property type="project" value="InterPro"/>
</dbReference>
<sequence length="215" mass="23853">MIPFSSERKAMGVVVKLEKGGLWLYVKGGSEIFAKLCTRHVVVSPDPDQVGDESATVETVEIDTSSQENISHTTIFYANQTLRTITICYGDFATWPPPCMPMNDDGEIPYEELARKLTLVGIASIEDPLREGVREAAGDCQKAGVNVLTARSIASQCGIFTPGSIIMEGPVFRQLNDKEMLKIVPRLQVLARSSPEDKKMLVDKEMRWEMKTTKQ</sequence>
<keyword evidence="4" id="KW-1185">Reference proteome</keyword>
<dbReference type="InterPro" id="IPR023299">
    <property type="entry name" value="ATPase_P-typ_cyto_dom_N"/>
</dbReference>
<dbReference type="InterPro" id="IPR023214">
    <property type="entry name" value="HAD_sf"/>
</dbReference>
<reference evidence="4" key="2">
    <citation type="submission" date="2015-01" db="EMBL/GenBank/DDBJ databases">
        <title>Evolutionary Origins and Diversification of the Mycorrhizal Mutualists.</title>
        <authorList>
            <consortium name="DOE Joint Genome Institute"/>
            <consortium name="Mycorrhizal Genomics Consortium"/>
            <person name="Kohler A."/>
            <person name="Kuo A."/>
            <person name="Nagy L.G."/>
            <person name="Floudas D."/>
            <person name="Copeland A."/>
            <person name="Barry K.W."/>
            <person name="Cichocki N."/>
            <person name="Veneault-Fourrey C."/>
            <person name="LaButti K."/>
            <person name="Lindquist E.A."/>
            <person name="Lipzen A."/>
            <person name="Lundell T."/>
            <person name="Morin E."/>
            <person name="Murat C."/>
            <person name="Riley R."/>
            <person name="Ohm R."/>
            <person name="Sun H."/>
            <person name="Tunlid A."/>
            <person name="Henrissat B."/>
            <person name="Grigoriev I.V."/>
            <person name="Hibbett D.S."/>
            <person name="Martin F."/>
        </authorList>
    </citation>
    <scope>NUCLEOTIDE SEQUENCE [LARGE SCALE GENOMIC DNA]</scope>
    <source>
        <strain evidence="4">Ve08.2h10</strain>
    </source>
</reference>
<dbReference type="GO" id="GO:0005886">
    <property type="term" value="C:plasma membrane"/>
    <property type="evidence" value="ECO:0007669"/>
    <property type="project" value="TreeGrafter"/>
</dbReference>
<dbReference type="Gene3D" id="3.40.50.1000">
    <property type="entry name" value="HAD superfamily/HAD-like"/>
    <property type="match status" value="1"/>
</dbReference>
<dbReference type="PANTHER" id="PTHR24093">
    <property type="entry name" value="CATION TRANSPORTING ATPASE"/>
    <property type="match status" value="1"/>
</dbReference>
<dbReference type="Gene3D" id="3.40.1110.10">
    <property type="entry name" value="Calcium-transporting ATPase, cytoplasmic domain N"/>
    <property type="match status" value="1"/>
</dbReference>
<dbReference type="GO" id="GO:0012505">
    <property type="term" value="C:endomembrane system"/>
    <property type="evidence" value="ECO:0007669"/>
    <property type="project" value="UniProtKB-SubCell"/>
</dbReference>
<dbReference type="Proteomes" id="UP000054538">
    <property type="component" value="Unassembled WGS sequence"/>
</dbReference>
<comment type="subcellular location">
    <subcellularLocation>
        <location evidence="1">Endomembrane system</location>
        <topology evidence="1">Multi-pass membrane protein</topology>
    </subcellularLocation>
</comment>
<dbReference type="SUPFAM" id="SSF56784">
    <property type="entry name" value="HAD-like"/>
    <property type="match status" value="1"/>
</dbReference>
<keyword evidence="2" id="KW-0460">Magnesium</keyword>
<evidence type="ECO:0000256" key="2">
    <source>
        <dbReference type="ARBA" id="ARBA00022842"/>
    </source>
</evidence>
<dbReference type="SUPFAM" id="SSF81660">
    <property type="entry name" value="Metal cation-transporting ATPase, ATP-binding domain N"/>
    <property type="match status" value="1"/>
</dbReference>
<accession>A0A0D0DCV4</accession>
<dbReference type="InParanoid" id="A0A0D0DCV4"/>
<dbReference type="STRING" id="930991.A0A0D0DCV4"/>
<dbReference type="GO" id="GO:0005388">
    <property type="term" value="F:P-type calcium transporter activity"/>
    <property type="evidence" value="ECO:0007669"/>
    <property type="project" value="TreeGrafter"/>
</dbReference>
<gene>
    <name evidence="3" type="ORF">PAXRUDRAFT_323783</name>
</gene>